<protein>
    <submittedName>
        <fullName evidence="2">DinB family protein</fullName>
    </submittedName>
</protein>
<reference evidence="2 3" key="1">
    <citation type="submission" date="2023-10" db="EMBL/GenBank/DDBJ databases">
        <title>Marimonas sp. nov. isolated from tidal mud flat.</title>
        <authorList>
            <person name="Jaincy N.J."/>
            <person name="Srinivasan S."/>
            <person name="Lee S.-S."/>
        </authorList>
    </citation>
    <scope>NUCLEOTIDE SEQUENCE [LARGE SCALE GENOMIC DNA]</scope>
    <source>
        <strain evidence="2 3">MJ-SS3</strain>
    </source>
</reference>
<evidence type="ECO:0000313" key="3">
    <source>
        <dbReference type="Proteomes" id="UP001268651"/>
    </source>
</evidence>
<accession>A0ABU3U6X5</accession>
<keyword evidence="3" id="KW-1185">Reference proteome</keyword>
<dbReference type="SUPFAM" id="SSF109854">
    <property type="entry name" value="DinB/YfiT-like putative metalloenzymes"/>
    <property type="match status" value="1"/>
</dbReference>
<feature type="domain" description="DinB-like" evidence="1">
    <location>
        <begin position="32"/>
        <end position="165"/>
    </location>
</feature>
<dbReference type="Gene3D" id="1.20.120.450">
    <property type="entry name" value="dinb family like domain"/>
    <property type="match status" value="1"/>
</dbReference>
<proteinExistence type="predicted"/>
<gene>
    <name evidence="2" type="ORF">RXV94_08310</name>
</gene>
<dbReference type="Proteomes" id="UP001268651">
    <property type="component" value="Unassembled WGS sequence"/>
</dbReference>
<name>A0ABU3U6X5_9FLAO</name>
<dbReference type="RefSeq" id="WP_316662113.1">
    <property type="nucleotide sequence ID" value="NZ_JAWHTF010000004.1"/>
</dbReference>
<organism evidence="2 3">
    <name type="scientific">Gilvirhabdus luticola</name>
    <dbReference type="NCBI Taxonomy" id="3079858"/>
    <lineage>
        <taxon>Bacteria</taxon>
        <taxon>Pseudomonadati</taxon>
        <taxon>Bacteroidota</taxon>
        <taxon>Flavobacteriia</taxon>
        <taxon>Flavobacteriales</taxon>
        <taxon>Flavobacteriaceae</taxon>
        <taxon>Gilvirhabdus</taxon>
    </lineage>
</organism>
<dbReference type="InterPro" id="IPR034660">
    <property type="entry name" value="DinB/YfiT-like"/>
</dbReference>
<evidence type="ECO:0000313" key="2">
    <source>
        <dbReference type="EMBL" id="MDU8886159.1"/>
    </source>
</evidence>
<dbReference type="EMBL" id="JAWHTF010000004">
    <property type="protein sequence ID" value="MDU8886159.1"/>
    <property type="molecule type" value="Genomic_DNA"/>
</dbReference>
<comment type="caution">
    <text evidence="2">The sequence shown here is derived from an EMBL/GenBank/DDBJ whole genome shotgun (WGS) entry which is preliminary data.</text>
</comment>
<evidence type="ECO:0000259" key="1">
    <source>
        <dbReference type="Pfam" id="PF12867"/>
    </source>
</evidence>
<sequence>MNSSKLPTREYLPYYSSYIGKANCSDLINGLEDSLGNTLSFFNSIPNEKFEYQYSEGKWTIKEIIQHIIDAERVFTYRALCFAREDKTPLPSFDENNYAKVCKANSRSVKSLINEYAASRKSTILLFKSFSDDTLKNIGVASGGEMSVRAIAFVIVGHEKHHVDIIKERYL</sequence>
<dbReference type="Pfam" id="PF12867">
    <property type="entry name" value="DinB_2"/>
    <property type="match status" value="1"/>
</dbReference>
<dbReference type="InterPro" id="IPR024775">
    <property type="entry name" value="DinB-like"/>
</dbReference>